<dbReference type="InterPro" id="IPR011115">
    <property type="entry name" value="SecA_DEAD"/>
</dbReference>
<dbReference type="GO" id="GO:0031522">
    <property type="term" value="C:cell envelope Sec protein transport complex"/>
    <property type="evidence" value="ECO:0007669"/>
    <property type="project" value="TreeGrafter"/>
</dbReference>
<evidence type="ECO:0000259" key="18">
    <source>
        <dbReference type="PROSITE" id="PS51192"/>
    </source>
</evidence>
<comment type="subunit">
    <text evidence="15">Monomer and homodimer. Part of the essential Sec protein translocation apparatus which comprises SecA, SecYEG and auxiliary proteins SecDF. Other proteins may also be involved.</text>
</comment>
<dbReference type="GO" id="GO:0017038">
    <property type="term" value="P:protein import"/>
    <property type="evidence" value="ECO:0007669"/>
    <property type="project" value="InterPro"/>
</dbReference>
<dbReference type="InterPro" id="IPR036266">
    <property type="entry name" value="SecA_Wing/Scaffold_sf"/>
</dbReference>
<dbReference type="SMART" id="SM00957">
    <property type="entry name" value="SecA_DEAD"/>
    <property type="match status" value="1"/>
</dbReference>
<dbReference type="SUPFAM" id="SSF81886">
    <property type="entry name" value="Helical scaffold and wing domains of SecA"/>
    <property type="match status" value="1"/>
</dbReference>
<evidence type="ECO:0000256" key="17">
    <source>
        <dbReference type="SAM" id="MobiDB-lite"/>
    </source>
</evidence>
<evidence type="ECO:0000313" key="22">
    <source>
        <dbReference type="Proteomes" id="UP000287502"/>
    </source>
</evidence>
<keyword evidence="10 15" id="KW-0067">ATP-binding</keyword>
<keyword evidence="9" id="KW-0862">Zinc</keyword>
<evidence type="ECO:0000256" key="9">
    <source>
        <dbReference type="ARBA" id="ARBA00022833"/>
    </source>
</evidence>
<feature type="domain" description="Helicase ATP-binding" evidence="18">
    <location>
        <begin position="89"/>
        <end position="263"/>
    </location>
</feature>
<dbReference type="Pfam" id="PF07517">
    <property type="entry name" value="SecA_DEAD"/>
    <property type="match status" value="1"/>
</dbReference>
<dbReference type="SUPFAM" id="SSF81767">
    <property type="entry name" value="Pre-protein crosslinking domain of SecA"/>
    <property type="match status" value="1"/>
</dbReference>
<dbReference type="Pfam" id="PF21090">
    <property type="entry name" value="P-loop_SecA"/>
    <property type="match status" value="2"/>
</dbReference>
<dbReference type="PROSITE" id="PS01312">
    <property type="entry name" value="SECA"/>
    <property type="match status" value="1"/>
</dbReference>
<keyword evidence="6 15" id="KW-0963">Cytoplasm</keyword>
<evidence type="ECO:0000313" key="21">
    <source>
        <dbReference type="EMBL" id="QAR31960.1"/>
    </source>
</evidence>
<evidence type="ECO:0000256" key="16">
    <source>
        <dbReference type="RuleBase" id="RU003874"/>
    </source>
</evidence>
<dbReference type="NCBIfam" id="NF009538">
    <property type="entry name" value="PRK12904.1"/>
    <property type="match status" value="1"/>
</dbReference>
<evidence type="ECO:0000259" key="20">
    <source>
        <dbReference type="PROSITE" id="PS51196"/>
    </source>
</evidence>
<dbReference type="FunFam" id="3.90.1440.10:FF:000002">
    <property type="entry name" value="Protein translocase subunit SecA"/>
    <property type="match status" value="1"/>
</dbReference>
<comment type="similarity">
    <text evidence="3 15 16">Belongs to the SecA family.</text>
</comment>
<evidence type="ECO:0000256" key="13">
    <source>
        <dbReference type="ARBA" id="ARBA00023010"/>
    </source>
</evidence>
<dbReference type="GO" id="GO:0008564">
    <property type="term" value="F:protein-exporting ATPase activity"/>
    <property type="evidence" value="ECO:0007669"/>
    <property type="project" value="UniProtKB-EC"/>
</dbReference>
<feature type="domain" description="Helicase C-terminal" evidence="19">
    <location>
        <begin position="432"/>
        <end position="604"/>
    </location>
</feature>
<dbReference type="SMART" id="SM00958">
    <property type="entry name" value="SecA_PP_bind"/>
    <property type="match status" value="1"/>
</dbReference>
<dbReference type="PRINTS" id="PR00906">
    <property type="entry name" value="SECA"/>
</dbReference>
<dbReference type="GO" id="GO:0005524">
    <property type="term" value="F:ATP binding"/>
    <property type="evidence" value="ECO:0007669"/>
    <property type="project" value="UniProtKB-UniRule"/>
</dbReference>
<feature type="binding site" evidence="15">
    <location>
        <position position="510"/>
    </location>
    <ligand>
        <name>ATP</name>
        <dbReference type="ChEBI" id="CHEBI:30616"/>
    </ligand>
</feature>
<reference evidence="21 22" key="1">
    <citation type="submission" date="2019-01" db="EMBL/GenBank/DDBJ databases">
        <title>Geovibrio thiophilus DSM 11263, complete genome.</title>
        <authorList>
            <person name="Spring S."/>
            <person name="Bunk B."/>
            <person name="Sproer C."/>
        </authorList>
    </citation>
    <scope>NUCLEOTIDE SEQUENCE [LARGE SCALE GENOMIC DNA]</scope>
    <source>
        <strain evidence="21 22">DSM 11263</strain>
    </source>
</reference>
<dbReference type="EC" id="7.4.2.8" evidence="15"/>
<dbReference type="GO" id="GO:0005886">
    <property type="term" value="C:plasma membrane"/>
    <property type="evidence" value="ECO:0007669"/>
    <property type="project" value="UniProtKB-SubCell"/>
</dbReference>
<dbReference type="InterPro" id="IPR027417">
    <property type="entry name" value="P-loop_NTPase"/>
</dbReference>
<keyword evidence="22" id="KW-1185">Reference proteome</keyword>
<keyword evidence="7" id="KW-0479">Metal-binding</keyword>
<dbReference type="PANTHER" id="PTHR30612:SF0">
    <property type="entry name" value="CHLOROPLAST PROTEIN-TRANSPORTING ATPASE"/>
    <property type="match status" value="1"/>
</dbReference>
<feature type="binding site" evidence="15">
    <location>
        <begin position="105"/>
        <end position="109"/>
    </location>
    <ligand>
        <name>ATP</name>
        <dbReference type="ChEBI" id="CHEBI:30616"/>
    </ligand>
</feature>
<feature type="region of interest" description="Disordered" evidence="17">
    <location>
        <begin position="796"/>
        <end position="867"/>
    </location>
</feature>
<comment type="subcellular location">
    <subcellularLocation>
        <location evidence="15">Cell membrane</location>
        <topology evidence="15">Peripheral membrane protein</topology>
        <orientation evidence="15">Cytoplasmic side</orientation>
    </subcellularLocation>
    <subcellularLocation>
        <location evidence="15">Cytoplasm</location>
    </subcellularLocation>
    <subcellularLocation>
        <location evidence="2">Membrane</location>
        <topology evidence="2">Peripheral membrane protein</topology>
    </subcellularLocation>
    <text evidence="15">Distribution is 50-50.</text>
</comment>
<dbReference type="InterPro" id="IPR014001">
    <property type="entry name" value="Helicase_ATP-bd"/>
</dbReference>
<evidence type="ECO:0000256" key="10">
    <source>
        <dbReference type="ARBA" id="ARBA00022840"/>
    </source>
</evidence>
<dbReference type="Gene3D" id="3.40.50.300">
    <property type="entry name" value="P-loop containing nucleotide triphosphate hydrolases"/>
    <property type="match status" value="3"/>
</dbReference>
<evidence type="ECO:0000256" key="8">
    <source>
        <dbReference type="ARBA" id="ARBA00022741"/>
    </source>
</evidence>
<feature type="compositionally biased region" description="Basic and acidic residues" evidence="17">
    <location>
        <begin position="796"/>
        <end position="830"/>
    </location>
</feature>
<sequence length="867" mass="98647">MIKDLAKKLFGDFNQRYLKKVAGVVDKINSLESVFERQSIEELKACTAEFRRRLENGESIDDLLPEAFAAVREVSKRRMHMRHFDAQLIGGYALHKGKISEMKTGEGKTLVATLPLYLNALEGKGAHLVTVNDYLARRDALWMSPVYLTLGLSVGIIQHEASWLVEWEDEETFTAKAVPCNRKQAYAADITYGTNNEFGFDYLRDNMKLSVNDMAQRKLHYAIVDEVDSILIDEARTPLIISGPTENSTNVYYKIDEVIRLLNPQTDFKIDEKRRDVQLLDSGINSIEKTLGLENLFDVANVDTLHYVNNSLKAHAVFKRDKDYVVENGKVIIVDEFTGRLMPGRRYSDGQHQAIEAKEQVVIENENQTLASITFQNYFRMYAKLAGMTGTAATEAGEFMQIYGLGVVSIPTHRKMIRNDRADVIYKTAREKYEAIVAEIEEMFKSGRPVLVGTSSIEKSELVSKMLEKKKIRHEVLNAKHHEREAQIVALAGQKSAVTIATNMAGRGTDIKLGEGVLELGGLHILGTERNESRRIDNQLRGRAGRQGDAGSSRFFLSLEDDLMRIFGSEKISYIMNKLGMKDGEPIEHNIISKAIENAQKKVEAMNFEVRKYLLDYDNVMNQQRTIVYGLRNSILNKDQVEEVARETINNTINSLYDEFVTAQEKPDLDGFMKALKETFAIDDISTDVKKADDFLDTAALKIREKFDAKKAEFGEHYRGLFSYLMISMLDDKWKEHLLSMDHLRDSVRLRGYGQKDPLNEYKREAFNLFAALMDRVYSNTCRILFNVRMGQKQEDVDLEKKEQERQKAARISEERRDVLSAAPKDEKAKPVRRVVPKVGRNDDCPCGSGKKYKKCCGQNEADSDDV</sequence>
<evidence type="ECO:0000256" key="7">
    <source>
        <dbReference type="ARBA" id="ARBA00022723"/>
    </source>
</evidence>
<dbReference type="Pfam" id="PF07516">
    <property type="entry name" value="SecA_SW"/>
    <property type="match status" value="1"/>
</dbReference>
<dbReference type="PANTHER" id="PTHR30612">
    <property type="entry name" value="SECA INNER MEMBRANE COMPONENT OF SEC PROTEIN SECRETION SYSTEM"/>
    <property type="match status" value="1"/>
</dbReference>
<dbReference type="InterPro" id="IPR044722">
    <property type="entry name" value="SecA_SF2_C"/>
</dbReference>
<comment type="cofactor">
    <cofactor evidence="1">
        <name>Zn(2+)</name>
        <dbReference type="ChEBI" id="CHEBI:29105"/>
    </cofactor>
</comment>
<keyword evidence="8 15" id="KW-0547">Nucleotide-binding</keyword>
<dbReference type="InterPro" id="IPR036670">
    <property type="entry name" value="SecA_X-link_sf"/>
</dbReference>
<dbReference type="InterPro" id="IPR000185">
    <property type="entry name" value="SecA"/>
</dbReference>
<keyword evidence="11 15" id="KW-0653">Protein transport</keyword>
<dbReference type="InterPro" id="IPR020937">
    <property type="entry name" value="SecA_CS"/>
</dbReference>
<organism evidence="21 22">
    <name type="scientific">Geovibrio thiophilus</name>
    <dbReference type="NCBI Taxonomy" id="139438"/>
    <lineage>
        <taxon>Bacteria</taxon>
        <taxon>Pseudomonadati</taxon>
        <taxon>Deferribacterota</taxon>
        <taxon>Deferribacteres</taxon>
        <taxon>Deferribacterales</taxon>
        <taxon>Geovibrionaceae</taxon>
        <taxon>Geovibrio</taxon>
    </lineage>
</organism>
<dbReference type="Gene3D" id="1.10.3060.10">
    <property type="entry name" value="Helical scaffold and wing domains of SecA"/>
    <property type="match status" value="1"/>
</dbReference>
<keyword evidence="5 15" id="KW-1003">Cell membrane</keyword>
<dbReference type="NCBIfam" id="TIGR00963">
    <property type="entry name" value="secA"/>
    <property type="match status" value="1"/>
</dbReference>
<proteinExistence type="inferred from homology"/>
<dbReference type="GO" id="GO:0005829">
    <property type="term" value="C:cytosol"/>
    <property type="evidence" value="ECO:0007669"/>
    <property type="project" value="TreeGrafter"/>
</dbReference>
<accession>A0A410JUU3</accession>
<dbReference type="InterPro" id="IPR004027">
    <property type="entry name" value="SEC_C_motif"/>
</dbReference>
<dbReference type="GO" id="GO:0046872">
    <property type="term" value="F:metal ion binding"/>
    <property type="evidence" value="ECO:0007669"/>
    <property type="project" value="UniProtKB-KW"/>
</dbReference>
<gene>
    <name evidence="15 21" type="primary">secA</name>
    <name evidence="21" type="ORF">EP073_00645</name>
</gene>
<evidence type="ECO:0000256" key="4">
    <source>
        <dbReference type="ARBA" id="ARBA00022448"/>
    </source>
</evidence>
<keyword evidence="12 15" id="KW-1278">Translocase</keyword>
<dbReference type="HAMAP" id="MF_01382">
    <property type="entry name" value="SecA"/>
    <property type="match status" value="1"/>
</dbReference>
<feature type="binding site" evidence="15">
    <location>
        <position position="87"/>
    </location>
    <ligand>
        <name>ATP</name>
        <dbReference type="ChEBI" id="CHEBI:30616"/>
    </ligand>
</feature>
<dbReference type="CDD" id="cd17928">
    <property type="entry name" value="DEXDc_SecA"/>
    <property type="match status" value="1"/>
</dbReference>
<evidence type="ECO:0000256" key="14">
    <source>
        <dbReference type="ARBA" id="ARBA00023136"/>
    </source>
</evidence>
<dbReference type="GO" id="GO:0043952">
    <property type="term" value="P:protein transport by the Sec complex"/>
    <property type="evidence" value="ECO:0007669"/>
    <property type="project" value="TreeGrafter"/>
</dbReference>
<dbReference type="InterPro" id="IPR014018">
    <property type="entry name" value="SecA_motor_DEAD"/>
</dbReference>
<dbReference type="PROSITE" id="PS51192">
    <property type="entry name" value="HELICASE_ATP_BIND_1"/>
    <property type="match status" value="1"/>
</dbReference>
<evidence type="ECO:0000256" key="3">
    <source>
        <dbReference type="ARBA" id="ARBA00007650"/>
    </source>
</evidence>
<comment type="catalytic activity">
    <reaction evidence="15">
        <text>ATP + H2O + cellular proteinSide 1 = ADP + phosphate + cellular proteinSide 2.</text>
        <dbReference type="EC" id="7.4.2.8"/>
    </reaction>
</comment>
<evidence type="ECO:0000259" key="19">
    <source>
        <dbReference type="PROSITE" id="PS51194"/>
    </source>
</evidence>
<dbReference type="GO" id="GO:0006605">
    <property type="term" value="P:protein targeting"/>
    <property type="evidence" value="ECO:0007669"/>
    <property type="project" value="UniProtKB-UniRule"/>
</dbReference>
<dbReference type="InterPro" id="IPR001650">
    <property type="entry name" value="Helicase_C-like"/>
</dbReference>
<evidence type="ECO:0000256" key="12">
    <source>
        <dbReference type="ARBA" id="ARBA00022967"/>
    </source>
</evidence>
<evidence type="ECO:0000256" key="6">
    <source>
        <dbReference type="ARBA" id="ARBA00022490"/>
    </source>
</evidence>
<evidence type="ECO:0000256" key="2">
    <source>
        <dbReference type="ARBA" id="ARBA00004170"/>
    </source>
</evidence>
<dbReference type="Pfam" id="PF02810">
    <property type="entry name" value="SEC-C"/>
    <property type="match status" value="1"/>
</dbReference>
<dbReference type="Proteomes" id="UP000287502">
    <property type="component" value="Chromosome"/>
</dbReference>
<dbReference type="KEGG" id="gtl:EP073_00645"/>
<dbReference type="PROSITE" id="PS51194">
    <property type="entry name" value="HELICASE_CTER"/>
    <property type="match status" value="1"/>
</dbReference>
<dbReference type="GO" id="GO:0065002">
    <property type="term" value="P:intracellular protein transmembrane transport"/>
    <property type="evidence" value="ECO:0007669"/>
    <property type="project" value="UniProtKB-UniRule"/>
</dbReference>
<feature type="domain" description="SecA family profile" evidence="20">
    <location>
        <begin position="3"/>
        <end position="588"/>
    </location>
</feature>
<dbReference type="SUPFAM" id="SSF52540">
    <property type="entry name" value="P-loop containing nucleoside triphosphate hydrolases"/>
    <property type="match status" value="2"/>
</dbReference>
<dbReference type="InterPro" id="IPR011116">
    <property type="entry name" value="SecA_Wing/Scaffold"/>
</dbReference>
<dbReference type="NCBIfam" id="NF006630">
    <property type="entry name" value="PRK09200.1"/>
    <property type="match status" value="1"/>
</dbReference>
<name>A0A410JUU3_9BACT</name>
<comment type="function">
    <text evidence="15">Part of the Sec protein translocase complex. Interacts with the SecYEG preprotein conducting channel. Has a central role in coupling the hydrolysis of ATP to the transfer of proteins into and across the cell membrane, serving as an ATP-driven molecular motor driving the stepwise translocation of polypeptide chains across the membrane.</text>
</comment>
<dbReference type="OrthoDB" id="9805579at2"/>
<dbReference type="Pfam" id="PF01043">
    <property type="entry name" value="SecA_PP_bind"/>
    <property type="match status" value="1"/>
</dbReference>
<dbReference type="CDD" id="cd18803">
    <property type="entry name" value="SF2_C_secA"/>
    <property type="match status" value="1"/>
</dbReference>
<dbReference type="FunFam" id="3.40.50.300:FF:000429">
    <property type="entry name" value="Preprotein translocase subunit SecA"/>
    <property type="match status" value="1"/>
</dbReference>
<evidence type="ECO:0000256" key="1">
    <source>
        <dbReference type="ARBA" id="ARBA00001947"/>
    </source>
</evidence>
<keyword evidence="4 15" id="KW-0813">Transport</keyword>
<dbReference type="EMBL" id="CP035108">
    <property type="protein sequence ID" value="QAR31960.1"/>
    <property type="molecule type" value="Genomic_DNA"/>
</dbReference>
<dbReference type="Gene3D" id="3.90.1440.10">
    <property type="entry name" value="SecA, preprotein cross-linking domain"/>
    <property type="match status" value="1"/>
</dbReference>
<keyword evidence="14 15" id="KW-0472">Membrane</keyword>
<evidence type="ECO:0000256" key="5">
    <source>
        <dbReference type="ARBA" id="ARBA00022475"/>
    </source>
</evidence>
<dbReference type="InterPro" id="IPR011130">
    <property type="entry name" value="SecA_preprotein_X-link_dom"/>
</dbReference>
<dbReference type="AlphaFoldDB" id="A0A410JUU3"/>
<keyword evidence="13 15" id="KW-0811">Translocation</keyword>
<protein>
    <recommendedName>
        <fullName evidence="15 16">Protein translocase subunit SecA</fullName>
        <ecNumber evidence="15">7.4.2.8</ecNumber>
    </recommendedName>
</protein>
<dbReference type="RefSeq" id="WP_128465247.1">
    <property type="nucleotide sequence ID" value="NZ_CP035108.1"/>
</dbReference>
<dbReference type="PROSITE" id="PS51196">
    <property type="entry name" value="SECA_MOTOR_DEAD"/>
    <property type="match status" value="1"/>
</dbReference>
<evidence type="ECO:0000256" key="11">
    <source>
        <dbReference type="ARBA" id="ARBA00022927"/>
    </source>
</evidence>
<evidence type="ECO:0000256" key="15">
    <source>
        <dbReference type="HAMAP-Rule" id="MF_01382"/>
    </source>
</evidence>